<protein>
    <recommendedName>
        <fullName evidence="2">Retrotransposon gag domain-containing protein</fullName>
    </recommendedName>
</protein>
<name>A0A8H5FP24_9AGAR</name>
<dbReference type="OrthoDB" id="5582182at2759"/>
<gene>
    <name evidence="3" type="ORF">D9758_012131</name>
</gene>
<feature type="domain" description="Retrotransposon gag" evidence="2">
    <location>
        <begin position="180"/>
        <end position="268"/>
    </location>
</feature>
<dbReference type="PANTHER" id="PTHR15503:SF22">
    <property type="entry name" value="TRANSPOSON TY3-I GAG POLYPROTEIN"/>
    <property type="match status" value="1"/>
</dbReference>
<evidence type="ECO:0000313" key="4">
    <source>
        <dbReference type="Proteomes" id="UP000559256"/>
    </source>
</evidence>
<feature type="compositionally biased region" description="Pro residues" evidence="1">
    <location>
        <begin position="124"/>
        <end position="139"/>
    </location>
</feature>
<feature type="region of interest" description="Disordered" evidence="1">
    <location>
        <begin position="97"/>
        <end position="142"/>
    </location>
</feature>
<feature type="compositionally biased region" description="Basic and acidic residues" evidence="1">
    <location>
        <begin position="304"/>
        <end position="314"/>
    </location>
</feature>
<proteinExistence type="predicted"/>
<dbReference type="InterPro" id="IPR032567">
    <property type="entry name" value="RTL1-rel"/>
</dbReference>
<comment type="caution">
    <text evidence="3">The sequence shown here is derived from an EMBL/GenBank/DDBJ whole genome shotgun (WGS) entry which is preliminary data.</text>
</comment>
<reference evidence="3 4" key="1">
    <citation type="journal article" date="2020" name="ISME J.">
        <title>Uncovering the hidden diversity of litter-decomposition mechanisms in mushroom-forming fungi.</title>
        <authorList>
            <person name="Floudas D."/>
            <person name="Bentzer J."/>
            <person name="Ahren D."/>
            <person name="Johansson T."/>
            <person name="Persson P."/>
            <person name="Tunlid A."/>
        </authorList>
    </citation>
    <scope>NUCLEOTIDE SEQUENCE [LARGE SCALE GENOMIC DNA]</scope>
    <source>
        <strain evidence="3 4">CBS 291.85</strain>
    </source>
</reference>
<organism evidence="3 4">
    <name type="scientific">Tetrapyrgos nigripes</name>
    <dbReference type="NCBI Taxonomy" id="182062"/>
    <lineage>
        <taxon>Eukaryota</taxon>
        <taxon>Fungi</taxon>
        <taxon>Dikarya</taxon>
        <taxon>Basidiomycota</taxon>
        <taxon>Agaricomycotina</taxon>
        <taxon>Agaricomycetes</taxon>
        <taxon>Agaricomycetidae</taxon>
        <taxon>Agaricales</taxon>
        <taxon>Marasmiineae</taxon>
        <taxon>Marasmiaceae</taxon>
        <taxon>Tetrapyrgos</taxon>
    </lineage>
</organism>
<dbReference type="Proteomes" id="UP000559256">
    <property type="component" value="Unassembled WGS sequence"/>
</dbReference>
<accession>A0A8H5FP24</accession>
<keyword evidence="4" id="KW-1185">Reference proteome</keyword>
<feature type="region of interest" description="Disordered" evidence="1">
    <location>
        <begin position="304"/>
        <end position="358"/>
    </location>
</feature>
<sequence length="358" mass="39277">MSGQGTTENWSFYDQQPPHVDPNTGAKTHFQPVDPNSPATISHAEYVQLSEMVGIVKGLQQFQTTTVTSLTQIKQFQTNTTATLASISDSIAQILAQGTGQPPQPSPTSQPTASSSRGKDPVQPSSPSPSSTPKPPSFTPPTLFKGKATDIEVFIDSVQDAVELLGRTLATDRQECIYMATLFAEAPKQWYRVIRSSQPDLLDSFTNFVASFRAHFGESNLAYLANNKLEKLVQTGTATSYTSRYLELLVHVNWTEETKIDNFYNSLKSATKDLIANTPRTDCLKTFLDYSQWVITCDNQVHEREQERREEGIKKPSNSTSSKSSSTKPSATTPTPSTSNTLPPSEPMQIDAVKTGTV</sequence>
<evidence type="ECO:0000259" key="2">
    <source>
        <dbReference type="Pfam" id="PF03732"/>
    </source>
</evidence>
<dbReference type="Pfam" id="PF03732">
    <property type="entry name" value="Retrotrans_gag"/>
    <property type="match status" value="1"/>
</dbReference>
<evidence type="ECO:0000313" key="3">
    <source>
        <dbReference type="EMBL" id="KAF5343904.1"/>
    </source>
</evidence>
<dbReference type="EMBL" id="JAACJM010000131">
    <property type="protein sequence ID" value="KAF5343904.1"/>
    <property type="molecule type" value="Genomic_DNA"/>
</dbReference>
<dbReference type="PANTHER" id="PTHR15503">
    <property type="entry name" value="LDOC1 RELATED"/>
    <property type="match status" value="1"/>
</dbReference>
<evidence type="ECO:0000256" key="1">
    <source>
        <dbReference type="SAM" id="MobiDB-lite"/>
    </source>
</evidence>
<feature type="compositionally biased region" description="Polar residues" evidence="1">
    <location>
        <begin position="1"/>
        <end position="14"/>
    </location>
</feature>
<feature type="compositionally biased region" description="Low complexity" evidence="1">
    <location>
        <begin position="315"/>
        <end position="343"/>
    </location>
</feature>
<dbReference type="AlphaFoldDB" id="A0A8H5FP24"/>
<feature type="region of interest" description="Disordered" evidence="1">
    <location>
        <begin position="1"/>
        <end position="29"/>
    </location>
</feature>
<dbReference type="InterPro" id="IPR005162">
    <property type="entry name" value="Retrotrans_gag_dom"/>
</dbReference>